<feature type="compositionally biased region" description="Basic and acidic residues" evidence="2">
    <location>
        <begin position="597"/>
        <end position="610"/>
    </location>
</feature>
<dbReference type="PANTHER" id="PTHR11207">
    <property type="entry name" value="RIBONUCLEASE III"/>
    <property type="match status" value="1"/>
</dbReference>
<evidence type="ECO:0000313" key="5">
    <source>
        <dbReference type="Proteomes" id="UP001521785"/>
    </source>
</evidence>
<dbReference type="Gene3D" id="3.30.160.20">
    <property type="match status" value="1"/>
</dbReference>
<dbReference type="SUPFAM" id="SSF69065">
    <property type="entry name" value="RNase III domain-like"/>
    <property type="match status" value="1"/>
</dbReference>
<evidence type="ECO:0000256" key="1">
    <source>
        <dbReference type="ARBA" id="ARBA00022884"/>
    </source>
</evidence>
<dbReference type="PROSITE" id="PS50142">
    <property type="entry name" value="RNASE_3_2"/>
    <property type="match status" value="1"/>
</dbReference>
<feature type="compositionally biased region" description="Basic residues" evidence="2">
    <location>
        <begin position="585"/>
        <end position="596"/>
    </location>
</feature>
<evidence type="ECO:0000313" key="4">
    <source>
        <dbReference type="EMBL" id="KAL1608323.1"/>
    </source>
</evidence>
<accession>A0ABR3RVP2</accession>
<feature type="region of interest" description="Disordered" evidence="2">
    <location>
        <begin position="1"/>
        <end position="41"/>
    </location>
</feature>
<dbReference type="SUPFAM" id="SSF54768">
    <property type="entry name" value="dsRNA-binding domain-like"/>
    <property type="match status" value="1"/>
</dbReference>
<dbReference type="Pfam" id="PF00636">
    <property type="entry name" value="Ribonuclease_3"/>
    <property type="match status" value="1"/>
</dbReference>
<keyword evidence="1" id="KW-0694">RNA-binding</keyword>
<evidence type="ECO:0000256" key="2">
    <source>
        <dbReference type="SAM" id="MobiDB-lite"/>
    </source>
</evidence>
<name>A0ABR3RVP2_9PLEO</name>
<feature type="domain" description="RNase III" evidence="3">
    <location>
        <begin position="154"/>
        <end position="296"/>
    </location>
</feature>
<protein>
    <recommendedName>
        <fullName evidence="3">RNase III domain-containing protein</fullName>
    </recommendedName>
</protein>
<dbReference type="InterPro" id="IPR000999">
    <property type="entry name" value="RNase_III_dom"/>
</dbReference>
<dbReference type="Gene3D" id="1.10.1520.10">
    <property type="entry name" value="Ribonuclease III domain"/>
    <property type="match status" value="1"/>
</dbReference>
<feature type="compositionally biased region" description="Basic and acidic residues" evidence="2">
    <location>
        <begin position="416"/>
        <end position="436"/>
    </location>
</feature>
<dbReference type="InterPro" id="IPR036389">
    <property type="entry name" value="RNase_III_sf"/>
</dbReference>
<evidence type="ECO:0000259" key="3">
    <source>
        <dbReference type="PROSITE" id="PS50142"/>
    </source>
</evidence>
<keyword evidence="5" id="KW-1185">Reference proteome</keyword>
<organism evidence="4 5">
    <name type="scientific">Paraconiothyrium brasiliense</name>
    <dbReference type="NCBI Taxonomy" id="300254"/>
    <lineage>
        <taxon>Eukaryota</taxon>
        <taxon>Fungi</taxon>
        <taxon>Dikarya</taxon>
        <taxon>Ascomycota</taxon>
        <taxon>Pezizomycotina</taxon>
        <taxon>Dothideomycetes</taxon>
        <taxon>Pleosporomycetidae</taxon>
        <taxon>Pleosporales</taxon>
        <taxon>Massarineae</taxon>
        <taxon>Didymosphaeriaceae</taxon>
        <taxon>Paraconiothyrium</taxon>
    </lineage>
</organism>
<gene>
    <name evidence="4" type="ORF">SLS60_003263</name>
</gene>
<dbReference type="CDD" id="cd00593">
    <property type="entry name" value="RIBOc"/>
    <property type="match status" value="1"/>
</dbReference>
<feature type="compositionally biased region" description="Basic and acidic residues" evidence="2">
    <location>
        <begin position="536"/>
        <end position="552"/>
    </location>
</feature>
<sequence length="610" mass="68505">MSGFGAQKRGGGFDHYNSGHSQKHARSENLTAPRGPSNAYQCQTNGYPIPQSGLIKSKDRRGGETAYFEHIDRLPDPSKCEPCKLSKQEVDAGLITLLAKIEADELTPDGDKEILRCAGELRRLLSARSSREHAKQARVLDKARPIEGKYVMIPTYIEQKMEEAKSLPPLPPILEPSLQEQVFTHASVFESKVKAKGIISTDDLTYERLEFIGDAYLEVMATRLIAHRLPHLDIPSQAHFREQLVRNDTLSKFSTGYGLPDRLKHASHLKKTGKVWNKITADVFEAYVAAVVISDPVEGFLTAEKWMNQLWAKQMIDYREPILVQNANAQEELSKLIHMNHIKLNYVDEKEMEMTKDGVQRFFQGVYLTGWGYENEWLGSGVGRNKSQGAVNAAQDALTRNTDALRTAIQRKQEFLAHQQKERDQRRAELRERADRGDEEAITELRRILINDIRIKKKQASKGDADAAAKLGELVAEEALLADRYDLKDADEDKAQTQNGVGLEKPVETKVDTPAVDIANRNSGMIPTKTHKKTKDSKQEDPKAAKEAKQSSEDFLANIMAGGKSVTTSAMETQKNGSSWLAKEQKKKGKEGRKKQEKMEKKEKKKESSA</sequence>
<feature type="region of interest" description="Disordered" evidence="2">
    <location>
        <begin position="514"/>
        <end position="610"/>
    </location>
</feature>
<dbReference type="Proteomes" id="UP001521785">
    <property type="component" value="Unassembled WGS sequence"/>
</dbReference>
<dbReference type="PANTHER" id="PTHR11207:SF0">
    <property type="entry name" value="RIBONUCLEASE 3"/>
    <property type="match status" value="1"/>
</dbReference>
<proteinExistence type="predicted"/>
<feature type="compositionally biased region" description="Polar residues" evidence="2">
    <location>
        <begin position="565"/>
        <end position="579"/>
    </location>
</feature>
<comment type="caution">
    <text evidence="4">The sequence shown here is derived from an EMBL/GenBank/DDBJ whole genome shotgun (WGS) entry which is preliminary data.</text>
</comment>
<feature type="region of interest" description="Disordered" evidence="2">
    <location>
        <begin position="416"/>
        <end position="437"/>
    </location>
</feature>
<dbReference type="SMART" id="SM00535">
    <property type="entry name" value="RIBOc"/>
    <property type="match status" value="1"/>
</dbReference>
<reference evidence="4 5" key="1">
    <citation type="submission" date="2024-02" db="EMBL/GenBank/DDBJ databases">
        <title>De novo assembly and annotation of 12 fungi associated with fruit tree decline syndrome in Ontario, Canada.</title>
        <authorList>
            <person name="Sulman M."/>
            <person name="Ellouze W."/>
            <person name="Ilyukhin E."/>
        </authorList>
    </citation>
    <scope>NUCLEOTIDE SEQUENCE [LARGE SCALE GENOMIC DNA]</scope>
    <source>
        <strain evidence="4 5">M42-189</strain>
    </source>
</reference>
<dbReference type="EMBL" id="JAKJXO020000003">
    <property type="protein sequence ID" value="KAL1608323.1"/>
    <property type="molecule type" value="Genomic_DNA"/>
</dbReference>